<comment type="catalytic activity">
    <reaction evidence="10">
        <text>(2E,4Z,7Z,10Z,13Z,16Z,19Z)-docosaheptaenoyl-CoA + NADPH + H(+) = (3E,7Z,10Z,13Z,16Z,19Z)-docosahexaenoyl-CoA + NADP(+)</text>
        <dbReference type="Rhea" id="RHEA:44920"/>
        <dbReference type="ChEBI" id="CHEBI:15378"/>
        <dbReference type="ChEBI" id="CHEBI:57783"/>
        <dbReference type="ChEBI" id="CHEBI:58349"/>
        <dbReference type="ChEBI" id="CHEBI:77559"/>
        <dbReference type="ChEBI" id="CHEBI:84791"/>
    </reaction>
</comment>
<dbReference type="PANTHER" id="PTHR43296">
    <property type="entry name" value="PEROXISOMAL 2,4-DIENOYL-COA REDUCTASE"/>
    <property type="match status" value="1"/>
</dbReference>
<gene>
    <name evidence="11" type="ORF">GSLYS_00003373001</name>
</gene>
<accession>A0AAV2H6L3</accession>
<dbReference type="InterPro" id="IPR002347">
    <property type="entry name" value="SDR_fam"/>
</dbReference>
<protein>
    <recommendedName>
        <fullName evidence="6">Peroxisomal 2,4-dienoyl-CoA reductase [(3E)-enoyl-CoA-producing]</fullName>
        <ecNumber evidence="5">1.3.1.124</ecNumber>
    </recommendedName>
    <alternativeName>
        <fullName evidence="7">2,4-dienoyl-CoA reductase 2</fullName>
    </alternativeName>
</protein>
<keyword evidence="1" id="KW-0521">NADP</keyword>
<proteinExistence type="inferred from homology"/>
<dbReference type="CDD" id="cd05369">
    <property type="entry name" value="TER_DECR_SDR_a"/>
    <property type="match status" value="1"/>
</dbReference>
<evidence type="ECO:0000256" key="4">
    <source>
        <dbReference type="ARBA" id="ARBA00025939"/>
    </source>
</evidence>
<comment type="caution">
    <text evidence="11">The sequence shown here is derived from an EMBL/GenBank/DDBJ whole genome shotgun (WGS) entry which is preliminary data.</text>
</comment>
<comment type="catalytic activity">
    <reaction evidence="8">
        <text>a (2E,4E)-dienoyl-CoA + NADPH + H(+) = a 4,5-saturated-(3E)-enoyl-CoA + NADP(+)</text>
        <dbReference type="Rhea" id="RHEA:45912"/>
        <dbReference type="ChEBI" id="CHEBI:15378"/>
        <dbReference type="ChEBI" id="CHEBI:57783"/>
        <dbReference type="ChEBI" id="CHEBI:58349"/>
        <dbReference type="ChEBI" id="CHEBI:85101"/>
        <dbReference type="ChEBI" id="CHEBI:85493"/>
        <dbReference type="EC" id="1.3.1.124"/>
    </reaction>
</comment>
<dbReference type="GO" id="GO:0005777">
    <property type="term" value="C:peroxisome"/>
    <property type="evidence" value="ECO:0007669"/>
    <property type="project" value="TreeGrafter"/>
</dbReference>
<evidence type="ECO:0000313" key="12">
    <source>
        <dbReference type="Proteomes" id="UP001497497"/>
    </source>
</evidence>
<dbReference type="GO" id="GO:0008670">
    <property type="term" value="F:2,4-dienoyl-CoA reductase (NADPH) activity"/>
    <property type="evidence" value="ECO:0007669"/>
    <property type="project" value="InterPro"/>
</dbReference>
<keyword evidence="12" id="KW-1185">Reference proteome</keyword>
<reference evidence="11 12" key="1">
    <citation type="submission" date="2024-04" db="EMBL/GenBank/DDBJ databases">
        <authorList>
            <consortium name="Genoscope - CEA"/>
            <person name="William W."/>
        </authorList>
    </citation>
    <scope>NUCLEOTIDE SEQUENCE [LARGE SCALE GENOMIC DNA]</scope>
</reference>
<sequence>MSEDAPDEKCLENYQYSFRKDIISNKVAFITGGGSGICFTIAEILMRHGCHTAIAGRNLDRLKKSSQTLSKTTGRRCLPVQMDVRKPQEVITGVEACLQEFGRIDILINGSAAGNFLCPLESMSFNAFKTVLEIDTLGTYNVSKVAYDKYFNANGGVIINITATLHYRGTVLQAHVGSAKAAIEALTKHQALEWGPQGIRVICVAPGPIDDTEGMRRLGGGVPKEIINNSIPIGRMGTKREIGEICLFLVTDMAGLITSSTIIADGASWLSDSDTQRRMEMFRSLKGKL</sequence>
<comment type="subunit">
    <text evidence="4">Monomer, dimer and oligomer.</text>
</comment>
<organism evidence="11 12">
    <name type="scientific">Lymnaea stagnalis</name>
    <name type="common">Great pond snail</name>
    <name type="synonym">Helix stagnalis</name>
    <dbReference type="NCBI Taxonomy" id="6523"/>
    <lineage>
        <taxon>Eukaryota</taxon>
        <taxon>Metazoa</taxon>
        <taxon>Spiralia</taxon>
        <taxon>Lophotrochozoa</taxon>
        <taxon>Mollusca</taxon>
        <taxon>Gastropoda</taxon>
        <taxon>Heterobranchia</taxon>
        <taxon>Euthyneura</taxon>
        <taxon>Panpulmonata</taxon>
        <taxon>Hygrophila</taxon>
        <taxon>Lymnaeoidea</taxon>
        <taxon>Lymnaeidae</taxon>
        <taxon>Lymnaea</taxon>
    </lineage>
</organism>
<comment type="similarity">
    <text evidence="3">Belongs to the short-chain dehydrogenases/reductases (SDR) family. 2,4-dienoyl-CoA reductase subfamily.</text>
</comment>
<dbReference type="PRINTS" id="PR00081">
    <property type="entry name" value="GDHRDH"/>
</dbReference>
<dbReference type="GO" id="GO:0009062">
    <property type="term" value="P:fatty acid catabolic process"/>
    <property type="evidence" value="ECO:0007669"/>
    <property type="project" value="InterPro"/>
</dbReference>
<dbReference type="InterPro" id="IPR045017">
    <property type="entry name" value="DECR2-like"/>
</dbReference>
<dbReference type="PRINTS" id="PR00080">
    <property type="entry name" value="SDRFAMILY"/>
</dbReference>
<evidence type="ECO:0000256" key="3">
    <source>
        <dbReference type="ARBA" id="ARBA00025787"/>
    </source>
</evidence>
<evidence type="ECO:0000256" key="9">
    <source>
        <dbReference type="ARBA" id="ARBA00048340"/>
    </source>
</evidence>
<evidence type="ECO:0000256" key="10">
    <source>
        <dbReference type="ARBA" id="ARBA00048631"/>
    </source>
</evidence>
<dbReference type="InterPro" id="IPR036291">
    <property type="entry name" value="NAD(P)-bd_dom_sf"/>
</dbReference>
<dbReference type="Gene3D" id="3.40.50.720">
    <property type="entry name" value="NAD(P)-binding Rossmann-like Domain"/>
    <property type="match status" value="1"/>
</dbReference>
<evidence type="ECO:0000256" key="7">
    <source>
        <dbReference type="ARBA" id="ARBA00030890"/>
    </source>
</evidence>
<evidence type="ECO:0000313" key="11">
    <source>
        <dbReference type="EMBL" id="CAL1529218.1"/>
    </source>
</evidence>
<dbReference type="PANTHER" id="PTHR43296:SF2">
    <property type="entry name" value="PEROXISOMAL 2,4-DIENOYL-COA REDUCTASE [(3E)-ENOYL-COA-PRODUCING]"/>
    <property type="match status" value="1"/>
</dbReference>
<name>A0AAV2H6L3_LYMST</name>
<dbReference type="Pfam" id="PF13561">
    <property type="entry name" value="adh_short_C2"/>
    <property type="match status" value="1"/>
</dbReference>
<evidence type="ECO:0000256" key="1">
    <source>
        <dbReference type="ARBA" id="ARBA00022857"/>
    </source>
</evidence>
<dbReference type="AlphaFoldDB" id="A0AAV2H6L3"/>
<evidence type="ECO:0000256" key="2">
    <source>
        <dbReference type="ARBA" id="ARBA00023002"/>
    </source>
</evidence>
<evidence type="ECO:0000256" key="6">
    <source>
        <dbReference type="ARBA" id="ARBA00026221"/>
    </source>
</evidence>
<comment type="catalytic activity">
    <reaction evidence="9">
        <text>a (2E,4Z)-dienoyl-CoA + NADPH + H(+) = a 4,5-saturated-(3E)-enoyl-CoA + NADP(+)</text>
        <dbReference type="Rhea" id="RHEA:61892"/>
        <dbReference type="ChEBI" id="CHEBI:15378"/>
        <dbReference type="ChEBI" id="CHEBI:57783"/>
        <dbReference type="ChEBI" id="CHEBI:58349"/>
        <dbReference type="ChEBI" id="CHEBI:85099"/>
        <dbReference type="ChEBI" id="CHEBI:85493"/>
        <dbReference type="EC" id="1.3.1.124"/>
    </reaction>
</comment>
<evidence type="ECO:0000256" key="5">
    <source>
        <dbReference type="ARBA" id="ARBA00026117"/>
    </source>
</evidence>
<evidence type="ECO:0000256" key="8">
    <source>
        <dbReference type="ARBA" id="ARBA00048009"/>
    </source>
</evidence>
<dbReference type="Proteomes" id="UP001497497">
    <property type="component" value="Unassembled WGS sequence"/>
</dbReference>
<keyword evidence="2" id="KW-0560">Oxidoreductase</keyword>
<dbReference type="EC" id="1.3.1.124" evidence="5"/>
<dbReference type="EMBL" id="CAXITT010000044">
    <property type="protein sequence ID" value="CAL1529218.1"/>
    <property type="molecule type" value="Genomic_DNA"/>
</dbReference>
<dbReference type="SUPFAM" id="SSF51735">
    <property type="entry name" value="NAD(P)-binding Rossmann-fold domains"/>
    <property type="match status" value="1"/>
</dbReference>